<dbReference type="Pfam" id="PF03989">
    <property type="entry name" value="DNA_gyraseA_C"/>
    <property type="match status" value="6"/>
</dbReference>
<name>D9QSA4_ACEAZ</name>
<dbReference type="Proteomes" id="UP000001661">
    <property type="component" value="Chromosome"/>
</dbReference>
<dbReference type="InterPro" id="IPR050220">
    <property type="entry name" value="Type_II_DNA_Topoisomerases"/>
</dbReference>
<keyword evidence="5 9" id="KW-0799">Topoisomerase</keyword>
<dbReference type="InterPro" id="IPR005743">
    <property type="entry name" value="GyrA"/>
</dbReference>
<dbReference type="SUPFAM" id="SSF56719">
    <property type="entry name" value="Type II DNA topoisomerase"/>
    <property type="match status" value="1"/>
</dbReference>
<dbReference type="KEGG" id="aar:Acear_0008"/>
<dbReference type="InterPro" id="IPR013760">
    <property type="entry name" value="Topo_IIA-like_dom_sf"/>
</dbReference>
<dbReference type="HAMAP" id="MF_01897">
    <property type="entry name" value="GyrA"/>
    <property type="match status" value="1"/>
</dbReference>
<dbReference type="SUPFAM" id="SSF101904">
    <property type="entry name" value="GyrA/ParC C-terminal domain-like"/>
    <property type="match status" value="1"/>
</dbReference>
<dbReference type="FunFam" id="1.10.268.10:FF:000001">
    <property type="entry name" value="DNA gyrase subunit A"/>
    <property type="match status" value="1"/>
</dbReference>
<organism evidence="13 14">
    <name type="scientific">Acetohalobium arabaticum (strain ATCC 49924 / DSM 5501 / Z-7288)</name>
    <dbReference type="NCBI Taxonomy" id="574087"/>
    <lineage>
        <taxon>Bacteria</taxon>
        <taxon>Bacillati</taxon>
        <taxon>Bacillota</taxon>
        <taxon>Clostridia</taxon>
        <taxon>Halanaerobiales</taxon>
        <taxon>Halobacteroidaceae</taxon>
        <taxon>Acetohalobium</taxon>
    </lineage>
</organism>
<dbReference type="Gene3D" id="1.10.268.10">
    <property type="entry name" value="Topoisomerase, domain 3"/>
    <property type="match status" value="1"/>
</dbReference>
<keyword evidence="9" id="KW-0963">Cytoplasm</keyword>
<gene>
    <name evidence="9" type="primary">gyrA</name>
    <name evidence="13" type="ordered locus">Acear_0008</name>
</gene>
<dbReference type="GO" id="GO:0003677">
    <property type="term" value="F:DNA binding"/>
    <property type="evidence" value="ECO:0007669"/>
    <property type="project" value="UniProtKB-UniRule"/>
</dbReference>
<dbReference type="PROSITE" id="PS52040">
    <property type="entry name" value="TOPO_IIA"/>
    <property type="match status" value="1"/>
</dbReference>
<dbReference type="InterPro" id="IPR013757">
    <property type="entry name" value="Topo_IIA_A_a_sf"/>
</dbReference>
<evidence type="ECO:0000256" key="11">
    <source>
        <dbReference type="SAM" id="Coils"/>
    </source>
</evidence>
<evidence type="ECO:0000256" key="8">
    <source>
        <dbReference type="ARBA" id="ARBA00063644"/>
    </source>
</evidence>
<dbReference type="Gene3D" id="3.30.1360.40">
    <property type="match status" value="1"/>
</dbReference>
<evidence type="ECO:0000256" key="9">
    <source>
        <dbReference type="HAMAP-Rule" id="MF_01897"/>
    </source>
</evidence>
<dbReference type="PANTHER" id="PTHR43493:SF5">
    <property type="entry name" value="DNA GYRASE SUBUNIT A, CHLOROPLASTIC_MITOCHONDRIAL"/>
    <property type="match status" value="1"/>
</dbReference>
<proteinExistence type="inferred from homology"/>
<dbReference type="SMART" id="SM00434">
    <property type="entry name" value="TOP4c"/>
    <property type="match status" value="1"/>
</dbReference>
<protein>
    <recommendedName>
        <fullName evidence="9">DNA gyrase subunit A</fullName>
        <ecNumber evidence="9">5.6.2.2</ecNumber>
    </recommendedName>
</protein>
<dbReference type="GO" id="GO:0005524">
    <property type="term" value="F:ATP binding"/>
    <property type="evidence" value="ECO:0007669"/>
    <property type="project" value="UniProtKB-UniRule"/>
</dbReference>
<evidence type="ECO:0000256" key="10">
    <source>
        <dbReference type="PROSITE-ProRule" id="PRU01384"/>
    </source>
</evidence>
<keyword evidence="6 9" id="KW-0238">DNA-binding</keyword>
<comment type="similarity">
    <text evidence="2 9">Belongs to the type II topoisomerase GyrA/ParC subunit family.</text>
</comment>
<evidence type="ECO:0000256" key="3">
    <source>
        <dbReference type="ARBA" id="ARBA00022741"/>
    </source>
</evidence>
<comment type="catalytic activity">
    <reaction evidence="1 9 10">
        <text>ATP-dependent breakage, passage and rejoining of double-stranded DNA.</text>
        <dbReference type="EC" id="5.6.2.2"/>
    </reaction>
</comment>
<feature type="coiled-coil region" evidence="11">
    <location>
        <begin position="437"/>
        <end position="478"/>
    </location>
</feature>
<dbReference type="EC" id="5.6.2.2" evidence="9"/>
<comment type="subunit">
    <text evidence="8">Heterotetramer composed of ParC and ParE.</text>
</comment>
<comment type="subcellular location">
    <subcellularLocation>
        <location evidence="9">Cytoplasm</location>
    </subcellularLocation>
</comment>
<keyword evidence="11" id="KW-0175">Coiled coil</keyword>
<dbReference type="GO" id="GO:0034335">
    <property type="term" value="F:DNA negative supercoiling activity"/>
    <property type="evidence" value="ECO:0007669"/>
    <property type="project" value="UniProtKB-ARBA"/>
</dbReference>
<feature type="short sequence motif" description="GyrA-box" evidence="9">
    <location>
        <begin position="526"/>
        <end position="532"/>
    </location>
</feature>
<dbReference type="eggNOG" id="COG0188">
    <property type="taxonomic scope" value="Bacteria"/>
</dbReference>
<evidence type="ECO:0000256" key="4">
    <source>
        <dbReference type="ARBA" id="ARBA00022840"/>
    </source>
</evidence>
<dbReference type="GO" id="GO:0005694">
    <property type="term" value="C:chromosome"/>
    <property type="evidence" value="ECO:0007669"/>
    <property type="project" value="InterPro"/>
</dbReference>
<dbReference type="GO" id="GO:0005737">
    <property type="term" value="C:cytoplasm"/>
    <property type="evidence" value="ECO:0007669"/>
    <property type="project" value="UniProtKB-SubCell"/>
</dbReference>
<comment type="subunit">
    <text evidence="9">Heterotetramer, composed of two GyrA and two GyrB chains. In the heterotetramer, GyrA contains the active site tyrosine that forms a transient covalent intermediate with DNA, while GyrB binds cofactors and catalyzes ATP hydrolysis.</text>
</comment>
<dbReference type="GO" id="GO:0006265">
    <property type="term" value="P:DNA topological change"/>
    <property type="evidence" value="ECO:0007669"/>
    <property type="project" value="UniProtKB-UniRule"/>
</dbReference>
<accession>D9QSA4</accession>
<evidence type="ECO:0000313" key="14">
    <source>
        <dbReference type="Proteomes" id="UP000001661"/>
    </source>
</evidence>
<evidence type="ECO:0000259" key="12">
    <source>
        <dbReference type="PROSITE" id="PS52040"/>
    </source>
</evidence>
<dbReference type="Gene3D" id="2.120.10.90">
    <property type="entry name" value="DNA gyrase/topoisomerase IV, subunit A, C-terminal"/>
    <property type="match status" value="1"/>
</dbReference>
<evidence type="ECO:0000256" key="6">
    <source>
        <dbReference type="ARBA" id="ARBA00023125"/>
    </source>
</evidence>
<evidence type="ECO:0000256" key="1">
    <source>
        <dbReference type="ARBA" id="ARBA00000185"/>
    </source>
</evidence>
<keyword evidence="14" id="KW-1185">Reference proteome</keyword>
<dbReference type="STRING" id="574087.Acear_0008"/>
<dbReference type="Gene3D" id="3.90.199.10">
    <property type="entry name" value="Topoisomerase II, domain 5"/>
    <property type="match status" value="1"/>
</dbReference>
<dbReference type="InterPro" id="IPR013758">
    <property type="entry name" value="Topo_IIA_A/C_ab"/>
</dbReference>
<dbReference type="RefSeq" id="WP_013277007.1">
    <property type="nucleotide sequence ID" value="NC_014378.1"/>
</dbReference>
<keyword evidence="7 9" id="KW-0413">Isomerase</keyword>
<dbReference type="OrthoDB" id="9806486at2"/>
<feature type="active site" description="O-(5'-phospho-DNA)-tyrosine intermediate" evidence="9 10">
    <location>
        <position position="123"/>
    </location>
</feature>
<dbReference type="AlphaFoldDB" id="D9QSA4"/>
<dbReference type="GO" id="GO:0009330">
    <property type="term" value="C:DNA topoisomerase type II (double strand cut, ATP-hydrolyzing) complex"/>
    <property type="evidence" value="ECO:0007669"/>
    <property type="project" value="TreeGrafter"/>
</dbReference>
<dbReference type="PANTHER" id="PTHR43493">
    <property type="entry name" value="DNA GYRASE/TOPOISOMERASE SUBUNIT A"/>
    <property type="match status" value="1"/>
</dbReference>
<dbReference type="HOGENOM" id="CLU_002977_6_1_9"/>
<keyword evidence="3 9" id="KW-0547">Nucleotide-binding</keyword>
<dbReference type="EMBL" id="CP002105">
    <property type="protein sequence ID" value="ADL11560.1"/>
    <property type="molecule type" value="Genomic_DNA"/>
</dbReference>
<dbReference type="Pfam" id="PF00521">
    <property type="entry name" value="DNA_topoisoIV"/>
    <property type="match status" value="1"/>
</dbReference>
<dbReference type="InterPro" id="IPR006691">
    <property type="entry name" value="GyrA/parC_rep"/>
</dbReference>
<feature type="domain" description="Topo IIA-type catalytic" evidence="12">
    <location>
        <begin position="35"/>
        <end position="499"/>
    </location>
</feature>
<sequence>MPELKKQEATSVNIENEMKESYMDYAMSVIAGRALPDVRDGLKPVHRRILYAMHQLGITPNKSHKKSARIVGEVLGKYHPHGDTAVYDTMVRMAQNFSYRYMLVDGHGNFGSVDGDSAAAMRYTEARMSKLSTELLSDINKDTVDFKPNFDDTLKEPEVLPSRLPNLLINGSSGIAVGMSTNIPPHNLTEVIDGLIAMIDNPDLDIIELMKIIKGPDFPTGGLIMGRKGIKKAFETGKGKVKVRAKTEIEEFGNNRERIIVNELPYQVNKAKLVEKTANLVRDGEVEGIADLRDESDRNGMRISIDLRKSANPKIVLNKLFKHTQLQRTFGIIMLALVDGEPEVLSLKEVLQHYLEHQKEVVTRRTKYNLDKAQSRVHILEGLKTAFNNIDAVVKTIRSSESKNVAQERLISDFDLTKKQAKAILRMRLQRLTGLEIEKIESEYQKLIEEIEYLKSILASEEKLLDIIKDEILVLKEKYKDERRTKIVDQEIDLAVEDLIEEEEILITITDNNYIKRIPLDTYRSQHRGGRGIIGINPDAKDSVEQLYTTSTHDYLLFFTNQGRTYRLKGYQIPDASRQAKGTAIINLLDMEPNERVTAVIPVEDFDLDDYLLMVTEQGIVKRTELQEFNTNYTGLIALDLQQNDELIEVRLTTGQEDIILGTELGLAIRFNESEVRSMGRTARGVKGIDLASQDKVVGADIIKDGGKLLVVTDKGYGKQTPLNKYRRQSRAGKGLLTIKRTDKNGKLTALKVVEEDDEVMLISKEGIVIRMSVSEISSTSRNTQGVNLMSLVEGDRVVSLAHIEDEDGNE</sequence>
<evidence type="ECO:0000256" key="5">
    <source>
        <dbReference type="ARBA" id="ARBA00023029"/>
    </source>
</evidence>
<reference evidence="13 14" key="1">
    <citation type="journal article" date="2010" name="Stand. Genomic Sci.">
        <title>Complete genome sequence of Acetohalobium arabaticum type strain (Z-7288).</title>
        <authorList>
            <person name="Sikorski J."/>
            <person name="Lapidus A."/>
            <person name="Chertkov O."/>
            <person name="Lucas S."/>
            <person name="Copeland A."/>
            <person name="Glavina Del Rio T."/>
            <person name="Nolan M."/>
            <person name="Tice H."/>
            <person name="Cheng J.F."/>
            <person name="Han C."/>
            <person name="Brambilla E."/>
            <person name="Pitluck S."/>
            <person name="Liolios K."/>
            <person name="Ivanova N."/>
            <person name="Mavromatis K."/>
            <person name="Mikhailova N."/>
            <person name="Pati A."/>
            <person name="Bruce D."/>
            <person name="Detter C."/>
            <person name="Tapia R."/>
            <person name="Goodwin L."/>
            <person name="Chen A."/>
            <person name="Palaniappan K."/>
            <person name="Land M."/>
            <person name="Hauser L."/>
            <person name="Chang Y.J."/>
            <person name="Jeffries C.D."/>
            <person name="Rohde M."/>
            <person name="Goker M."/>
            <person name="Spring S."/>
            <person name="Woyke T."/>
            <person name="Bristow J."/>
            <person name="Eisen J.A."/>
            <person name="Markowitz V."/>
            <person name="Hugenholtz P."/>
            <person name="Kyrpides N.C."/>
            <person name="Klenk H.P."/>
        </authorList>
    </citation>
    <scope>NUCLEOTIDE SEQUENCE [LARGE SCALE GENOMIC DNA]</scope>
    <source>
        <strain evidence="14">ATCC 49924 / DSM 5501 / Z-7288</strain>
    </source>
</reference>
<evidence type="ECO:0000256" key="7">
    <source>
        <dbReference type="ARBA" id="ARBA00023235"/>
    </source>
</evidence>
<evidence type="ECO:0000256" key="2">
    <source>
        <dbReference type="ARBA" id="ARBA00008263"/>
    </source>
</evidence>
<dbReference type="GO" id="GO:0006261">
    <property type="term" value="P:DNA-templated DNA replication"/>
    <property type="evidence" value="ECO:0007669"/>
    <property type="project" value="UniProtKB-UniRule"/>
</dbReference>
<comment type="miscellaneous">
    <text evidence="9">Few gyrases are as efficient as E.coli at forming negative supercoils. Not all organisms have 2 type II topoisomerases; in organisms with a single type II topoisomerase this enzyme also has to decatenate newly replicated chromosomes.</text>
</comment>
<dbReference type="FunFam" id="3.30.1360.40:FF:000002">
    <property type="entry name" value="DNA gyrase subunit A"/>
    <property type="match status" value="1"/>
</dbReference>
<keyword evidence="4 9" id="KW-0067">ATP-binding</keyword>
<dbReference type="InterPro" id="IPR035516">
    <property type="entry name" value="Gyrase/topoIV_suA_C"/>
</dbReference>
<dbReference type="NCBIfam" id="TIGR01063">
    <property type="entry name" value="gyrA"/>
    <property type="match status" value="1"/>
</dbReference>
<comment type="function">
    <text evidence="9">A type II topoisomerase that negatively supercoils closed circular double-stranded (ds) DNA in an ATP-dependent manner to modulate DNA topology and maintain chromosomes in an underwound state. Negative supercoiling favors strand separation, and DNA replication, transcription, recombination and repair, all of which involve strand separation. Also able to catalyze the interconversion of other topological isomers of dsDNA rings, including catenanes and knotted rings. Type II topoisomerases break and join 2 DNA strands simultaneously in an ATP-dependent manner.</text>
</comment>
<dbReference type="NCBIfam" id="NF004044">
    <property type="entry name" value="PRK05561.1"/>
    <property type="match status" value="1"/>
</dbReference>
<dbReference type="InterPro" id="IPR002205">
    <property type="entry name" value="Topo_IIA_dom_A"/>
</dbReference>
<evidence type="ECO:0000313" key="13">
    <source>
        <dbReference type="EMBL" id="ADL11560.1"/>
    </source>
</evidence>
<dbReference type="FunFam" id="3.90.199.10:FF:000001">
    <property type="entry name" value="DNA gyrase subunit A"/>
    <property type="match status" value="1"/>
</dbReference>
<dbReference type="NCBIfam" id="NF004043">
    <property type="entry name" value="PRK05560.1"/>
    <property type="match status" value="1"/>
</dbReference>
<dbReference type="FunFam" id="2.120.10.90:FF:000005">
    <property type="entry name" value="DNA topoisomerase 4 subunit A"/>
    <property type="match status" value="1"/>
</dbReference>
<dbReference type="CDD" id="cd00187">
    <property type="entry name" value="TOP4c"/>
    <property type="match status" value="1"/>
</dbReference>